<dbReference type="PROSITE" id="PS00452">
    <property type="entry name" value="GUANYLATE_CYCLASE_1"/>
    <property type="match status" value="2"/>
</dbReference>
<organism evidence="18 19">
    <name type="scientific">Musca domestica</name>
    <name type="common">House fly</name>
    <dbReference type="NCBI Taxonomy" id="7370"/>
    <lineage>
        <taxon>Eukaryota</taxon>
        <taxon>Metazoa</taxon>
        <taxon>Ecdysozoa</taxon>
        <taxon>Arthropoda</taxon>
        <taxon>Hexapoda</taxon>
        <taxon>Insecta</taxon>
        <taxon>Pterygota</taxon>
        <taxon>Neoptera</taxon>
        <taxon>Endopterygota</taxon>
        <taxon>Diptera</taxon>
        <taxon>Brachycera</taxon>
        <taxon>Muscomorpha</taxon>
        <taxon>Muscoidea</taxon>
        <taxon>Muscidae</taxon>
        <taxon>Musca</taxon>
    </lineage>
</organism>
<evidence type="ECO:0000256" key="4">
    <source>
        <dbReference type="ARBA" id="ARBA00012201"/>
    </source>
</evidence>
<dbReference type="CDD" id="cd07302">
    <property type="entry name" value="CHD"/>
    <property type="match status" value="2"/>
</dbReference>
<evidence type="ECO:0000256" key="16">
    <source>
        <dbReference type="SAM" id="Phobius"/>
    </source>
</evidence>
<evidence type="ECO:0000256" key="14">
    <source>
        <dbReference type="RuleBase" id="RU000405"/>
    </source>
</evidence>
<evidence type="ECO:0000256" key="6">
    <source>
        <dbReference type="ARBA" id="ARBA00022723"/>
    </source>
</evidence>
<feature type="transmembrane region" description="Helical" evidence="16">
    <location>
        <begin position="70"/>
        <end position="88"/>
    </location>
</feature>
<proteinExistence type="inferred from homology"/>
<feature type="transmembrane region" description="Helical" evidence="16">
    <location>
        <begin position="131"/>
        <end position="152"/>
    </location>
</feature>
<evidence type="ECO:0000256" key="10">
    <source>
        <dbReference type="ARBA" id="ARBA00022989"/>
    </source>
</evidence>
<evidence type="ECO:0000313" key="19">
    <source>
        <dbReference type="RefSeq" id="XP_058980493.1"/>
    </source>
</evidence>
<keyword evidence="18" id="KW-1185">Reference proteome</keyword>
<dbReference type="InterPro" id="IPR029787">
    <property type="entry name" value="Nucleotide_cyclase"/>
</dbReference>
<keyword evidence="9" id="KW-0460">Magnesium</keyword>
<dbReference type="PANTHER" id="PTHR45627:SF23">
    <property type="entry name" value="AT30656P-RELATED"/>
    <property type="match status" value="1"/>
</dbReference>
<evidence type="ECO:0000256" key="12">
    <source>
        <dbReference type="ARBA" id="ARBA00023136"/>
    </source>
</evidence>
<evidence type="ECO:0000256" key="13">
    <source>
        <dbReference type="ARBA" id="ARBA00023239"/>
    </source>
</evidence>
<feature type="transmembrane region" description="Helical" evidence="16">
    <location>
        <begin position="701"/>
        <end position="725"/>
    </location>
</feature>
<accession>A0ABM3V3Y9</accession>
<dbReference type="Gene3D" id="3.30.70.1230">
    <property type="entry name" value="Nucleotide cyclase"/>
    <property type="match status" value="2"/>
</dbReference>
<feature type="transmembrane region" description="Helical" evidence="16">
    <location>
        <begin position="775"/>
        <end position="797"/>
    </location>
</feature>
<evidence type="ECO:0000256" key="5">
    <source>
        <dbReference type="ARBA" id="ARBA00022692"/>
    </source>
</evidence>
<keyword evidence="11" id="KW-0115">cAMP biosynthesis</keyword>
<feature type="domain" description="Guanylate cyclase" evidence="17">
    <location>
        <begin position="1031"/>
        <end position="1097"/>
    </location>
</feature>
<reference evidence="19" key="1">
    <citation type="submission" date="2025-08" db="UniProtKB">
        <authorList>
            <consortium name="RefSeq"/>
        </authorList>
    </citation>
    <scope>IDENTIFICATION</scope>
    <source>
        <strain evidence="19">Aabys</strain>
        <tissue evidence="19">Whole body</tissue>
    </source>
</reference>
<sequence length="1159" mass="133702">MIIGLADELKASMERLRDEATIRSSKEHHGFLFEWAELKSDLQSKCIQLGLEETYQVYLKTIYRNYIKSFMRIHIFIAMVHTVAVMIGDQNPDSTSIDGYIYILGAILTCLCSSIYLKKNMVMQHWCVEHIVAWSTGLVMSFTDFIIGIMAFMLNNDILRSCYCAYTISCLYLFMPLTNLLSLMPLTTVVSMLYSTYFTFTAFNKSIEDERINVDLRYLIPDIIFIVGLNVVGVCFRIRRDCATRRVLLTRHLNVKENYLLKFAKDQENSLLISIIPAQIAEKIGQEIRTRIERYKLPQMKRPQYASEFARKLFIESHYNVSIIFADLVNYTHLTTTLDIKTLVETLHDLFQRFDQACHEFNVIRIKFLGDCYYGVTGIPQAHPFHAHCCIEFGRSIIEQISEIRNLRNLDIDMRIGVHSGNIFSGIIGAAKWQYDIWSKDVDIASHLEQTGVPGRVHISKNSLKYIEAYYEYEAGTEKATRDPFLMREHIKTYLIIGPSEFMTQSKEWKTYKNRLKTKPTQKNKTNFNPLLQYTNGKDAEDQMLLDYNSIKSQANLQIAKDINKLPIYKLGIKEQLFTRMPRLDAYEMEDFTANRNISTFCLWFSDWNWESSYNSEIDEFFKISILMSFLILICVMIMEGVNKIIHNFASLLILYGFTLIYASIVLILVWLRPVMTRCSPPRQKLIILLNRISINIERMAVVRIGIFLSLVLCIMSTALVHSMFCDPVALENDDDLIYEFLQGGHRTLCFNSWAVTECVVLCLAMIFTFSHIPYCIQMIAAISITIYYLLIIFIEFDLVYESSLVTNKTVRAEASHVWNILTVLVIYQLMSRHILYISKIESISKWRLEQKKENARVTEESIRILLQNILPTHVVKIYLSNRLISEPYYEQHEYVAVMFATIIYARSGSIELKLLNEIICDFDEVLGYYKSPIKVEKIKVANWSYMAACGFDISVGDTSYSTKLMPFQSMFLLNRRPNTKSLASAQVPRMTGSKRQEVNTHLEENTSSETDTDENSSSSEWQKRQVVMTMANFALDLLASMNSFNATNQLERGNEEPPIMLRIGISSGEVMAGVVGSSQAHYDIWGNAVNMASRMDSTGELGRIQVTEEVAEVLKSFNVICKYRGMTEVKGRGNIPTYFINITENFVFEHFNPNENLH</sequence>
<comment type="similarity">
    <text evidence="14">Belongs to the adenylyl cyclase class-4/guanylyl cyclase family.</text>
</comment>
<feature type="compositionally biased region" description="Basic and acidic residues" evidence="15">
    <location>
        <begin position="995"/>
        <end position="1005"/>
    </location>
</feature>
<evidence type="ECO:0000256" key="9">
    <source>
        <dbReference type="ARBA" id="ARBA00022842"/>
    </source>
</evidence>
<feature type="transmembrane region" description="Helical" evidence="16">
    <location>
        <begin position="100"/>
        <end position="119"/>
    </location>
</feature>
<feature type="region of interest" description="Disordered" evidence="15">
    <location>
        <begin position="984"/>
        <end position="1022"/>
    </location>
</feature>
<evidence type="ECO:0000256" key="3">
    <source>
        <dbReference type="ARBA" id="ARBA00004141"/>
    </source>
</evidence>
<comment type="cofactor">
    <cofactor evidence="2">
        <name>Mg(2+)</name>
        <dbReference type="ChEBI" id="CHEBI:18420"/>
    </cofactor>
</comment>
<feature type="compositionally biased region" description="Low complexity" evidence="15">
    <location>
        <begin position="1006"/>
        <end position="1021"/>
    </location>
</feature>
<feature type="transmembrane region" description="Helical" evidence="16">
    <location>
        <begin position="180"/>
        <end position="198"/>
    </location>
</feature>
<evidence type="ECO:0000313" key="18">
    <source>
        <dbReference type="Proteomes" id="UP001652621"/>
    </source>
</evidence>
<dbReference type="EC" id="4.6.1.1" evidence="4"/>
<feature type="transmembrane region" description="Helical" evidence="16">
    <location>
        <begin position="158"/>
        <end position="175"/>
    </location>
</feature>
<keyword evidence="5 16" id="KW-0812">Transmembrane</keyword>
<feature type="transmembrane region" description="Helical" evidence="16">
    <location>
        <begin position="621"/>
        <end position="639"/>
    </location>
</feature>
<dbReference type="GeneID" id="101898406"/>
<feature type="domain" description="Guanylate cyclase" evidence="17">
    <location>
        <begin position="322"/>
        <end position="449"/>
    </location>
</feature>
<evidence type="ECO:0000256" key="8">
    <source>
        <dbReference type="ARBA" id="ARBA00022840"/>
    </source>
</evidence>
<dbReference type="SMART" id="SM00044">
    <property type="entry name" value="CYCc"/>
    <property type="match status" value="2"/>
</dbReference>
<keyword evidence="7" id="KW-0547">Nucleotide-binding</keyword>
<evidence type="ECO:0000256" key="11">
    <source>
        <dbReference type="ARBA" id="ARBA00022998"/>
    </source>
</evidence>
<dbReference type="InterPro" id="IPR018297">
    <property type="entry name" value="A/G_cyclase_CS"/>
</dbReference>
<comment type="subcellular location">
    <subcellularLocation>
        <location evidence="3">Membrane</location>
        <topology evidence="3">Multi-pass membrane protein</topology>
    </subcellularLocation>
</comment>
<keyword evidence="8" id="KW-0067">ATP-binding</keyword>
<dbReference type="SUPFAM" id="SSF55073">
    <property type="entry name" value="Nucleotide cyclase"/>
    <property type="match status" value="2"/>
</dbReference>
<gene>
    <name evidence="19" type="primary">LOC101898406</name>
</gene>
<dbReference type="Pfam" id="PF00211">
    <property type="entry name" value="Guanylate_cyc"/>
    <property type="match status" value="2"/>
</dbReference>
<evidence type="ECO:0000256" key="7">
    <source>
        <dbReference type="ARBA" id="ARBA00022741"/>
    </source>
</evidence>
<feature type="transmembrane region" description="Helical" evidence="16">
    <location>
        <begin position="645"/>
        <end position="672"/>
    </location>
</feature>
<keyword evidence="10 16" id="KW-1133">Transmembrane helix</keyword>
<dbReference type="InterPro" id="IPR001054">
    <property type="entry name" value="A/G_cyclase"/>
</dbReference>
<evidence type="ECO:0000256" key="2">
    <source>
        <dbReference type="ARBA" id="ARBA00001946"/>
    </source>
</evidence>
<protein>
    <recommendedName>
        <fullName evidence="4">adenylate cyclase</fullName>
        <ecNumber evidence="4">4.6.1.1</ecNumber>
    </recommendedName>
</protein>
<keyword evidence="12 16" id="KW-0472">Membrane</keyword>
<dbReference type="Proteomes" id="UP001652621">
    <property type="component" value="Unplaced"/>
</dbReference>
<feature type="transmembrane region" description="Helical" evidence="16">
    <location>
        <begin position="817"/>
        <end position="838"/>
    </location>
</feature>
<keyword evidence="6" id="KW-0479">Metal-binding</keyword>
<feature type="transmembrane region" description="Helical" evidence="16">
    <location>
        <begin position="218"/>
        <end position="236"/>
    </location>
</feature>
<comment type="catalytic activity">
    <reaction evidence="1">
        <text>ATP = 3',5'-cyclic AMP + diphosphate</text>
        <dbReference type="Rhea" id="RHEA:15389"/>
        <dbReference type="ChEBI" id="CHEBI:30616"/>
        <dbReference type="ChEBI" id="CHEBI:33019"/>
        <dbReference type="ChEBI" id="CHEBI:58165"/>
        <dbReference type="EC" id="4.6.1.1"/>
    </reaction>
</comment>
<dbReference type="RefSeq" id="XP_058980493.1">
    <property type="nucleotide sequence ID" value="XM_059124510.1"/>
</dbReference>
<evidence type="ECO:0000256" key="1">
    <source>
        <dbReference type="ARBA" id="ARBA00001593"/>
    </source>
</evidence>
<keyword evidence="13 14" id="KW-0456">Lyase</keyword>
<evidence type="ECO:0000259" key="17">
    <source>
        <dbReference type="PROSITE" id="PS50125"/>
    </source>
</evidence>
<name>A0ABM3V3Y9_MUSDO</name>
<dbReference type="PROSITE" id="PS50125">
    <property type="entry name" value="GUANYLATE_CYCLASE_2"/>
    <property type="match status" value="2"/>
</dbReference>
<dbReference type="PANTHER" id="PTHR45627">
    <property type="entry name" value="ADENYLATE CYCLASE TYPE 1"/>
    <property type="match status" value="1"/>
</dbReference>
<evidence type="ECO:0000256" key="15">
    <source>
        <dbReference type="SAM" id="MobiDB-lite"/>
    </source>
</evidence>